<proteinExistence type="inferred from homology"/>
<evidence type="ECO:0000259" key="8">
    <source>
        <dbReference type="PROSITE" id="PS51760"/>
    </source>
</evidence>
<evidence type="ECO:0000256" key="3">
    <source>
        <dbReference type="ARBA" id="ARBA00023295"/>
    </source>
</evidence>
<feature type="domain" description="GH10" evidence="8">
    <location>
        <begin position="280"/>
        <end position="637"/>
    </location>
</feature>
<dbReference type="InterPro" id="IPR017853">
    <property type="entry name" value="GH"/>
</dbReference>
<dbReference type="RefSeq" id="WP_091214730.1">
    <property type="nucleotide sequence ID" value="NZ_FOCL01000007.1"/>
</dbReference>
<organism evidence="9 10">
    <name type="scientific">Mucilaginibacter gossypiicola</name>
    <dbReference type="NCBI Taxonomy" id="551995"/>
    <lineage>
        <taxon>Bacteria</taxon>
        <taxon>Pseudomonadati</taxon>
        <taxon>Bacteroidota</taxon>
        <taxon>Sphingobacteriia</taxon>
        <taxon>Sphingobacteriales</taxon>
        <taxon>Sphingobacteriaceae</taxon>
        <taxon>Mucilaginibacter</taxon>
    </lineage>
</organism>
<dbReference type="GO" id="GO:0016788">
    <property type="term" value="F:hydrolase activity, acting on ester bonds"/>
    <property type="evidence" value="ECO:0007669"/>
    <property type="project" value="UniProtKB-ARBA"/>
</dbReference>
<dbReference type="Gene3D" id="3.20.20.80">
    <property type="entry name" value="Glycosidases"/>
    <property type="match status" value="1"/>
</dbReference>
<dbReference type="PROSITE" id="PS51760">
    <property type="entry name" value="GH10_2"/>
    <property type="match status" value="1"/>
</dbReference>
<keyword evidence="9" id="KW-0858">Xylan degradation</keyword>
<keyword evidence="3 6" id="KW-0326">Glycosidase</keyword>
<dbReference type="PROSITE" id="PS00591">
    <property type="entry name" value="GH10_1"/>
    <property type="match status" value="1"/>
</dbReference>
<dbReference type="Pfam" id="PF03629">
    <property type="entry name" value="SASA"/>
    <property type="match status" value="1"/>
</dbReference>
<dbReference type="PRINTS" id="PR00134">
    <property type="entry name" value="GLHYDRLASE10"/>
</dbReference>
<dbReference type="SUPFAM" id="SSF52266">
    <property type="entry name" value="SGNH hydrolase"/>
    <property type="match status" value="1"/>
</dbReference>
<keyword evidence="10" id="KW-1185">Reference proteome</keyword>
<keyword evidence="7" id="KW-0732">Signal</keyword>
<dbReference type="GO" id="GO:0045493">
    <property type="term" value="P:xylan catabolic process"/>
    <property type="evidence" value="ECO:0007669"/>
    <property type="project" value="UniProtKB-KW"/>
</dbReference>
<dbReference type="EMBL" id="FOCL01000007">
    <property type="protein sequence ID" value="SEO37672.1"/>
    <property type="molecule type" value="Genomic_DNA"/>
</dbReference>
<dbReference type="SMART" id="SM00633">
    <property type="entry name" value="Glyco_10"/>
    <property type="match status" value="1"/>
</dbReference>
<evidence type="ECO:0000256" key="1">
    <source>
        <dbReference type="ARBA" id="ARBA00022801"/>
    </source>
</evidence>
<dbReference type="InterPro" id="IPR031158">
    <property type="entry name" value="GH10_AS"/>
</dbReference>
<dbReference type="EC" id="3.2.1.8" evidence="6"/>
<keyword evidence="4 6" id="KW-0624">Polysaccharide degradation</keyword>
<sequence length="637" mass="71300">MKLKIVALACLVLLNMKGFSQDKNFYIFICFGQSNMEGNAKIEARDTIGVDSRLRVLQAVDCADSGRMKDNWYTAIPPLARCGTGLTPADYFGRTLVANLPPKIKIGIINVSVAGAKIEVFEKESYQAYLATAPGWMKNIAAEYGGNPYARLVELARLAQKSGVIKGVLLHQGESNTNDTLWTKKVKGIYDNLMKDLNLKSKKVPLLAGELVNADQNGACAVMNKIIAMLPETVPNSYVISSKGCPASPDHLHFTAEGYRLLGKRYGETMLSILGYKVKDNTEKGLKDYYKNYFPIGVAVNMASLHGADSALIVKEFNSITPENDMKMGPIHPAENVYNWGNADSIVNFAVSHHIKIRGHNLCWHNQEATWMFKDADGKPVTKQLLLQRLKEHIFAVAGRYKGKIYAWDVVNEAVDDSNDTTQIYRKSNWYNVCNGPDFIEAAFRYAHEADPNAKLYYNDYNSEHPVKREKIFKLLKKLVEDHVPIDGVGMQAHWKLNDPSPEDLRKALDEVISLGLKVQFTELDITVRLPQPPPANGTTPASTPVPDIGYTPELEAKQVAQYKMAFDIFREYKQFITNVTFWNVSDKYSWLDGRGGGLMGGAAAGANTPRVIKKAYPLLFDENRQRKKAYWYVVNF</sequence>
<protein>
    <recommendedName>
        <fullName evidence="6">Beta-xylanase</fullName>
        <ecNumber evidence="6">3.2.1.8</ecNumber>
    </recommendedName>
</protein>
<comment type="similarity">
    <text evidence="6">Belongs to the glycosyl hydrolase 10 (cellulase F) family.</text>
</comment>
<dbReference type="Proteomes" id="UP000198942">
    <property type="component" value="Unassembled WGS sequence"/>
</dbReference>
<dbReference type="STRING" id="551995.SAMN05192574_107258"/>
<evidence type="ECO:0000313" key="9">
    <source>
        <dbReference type="EMBL" id="SEO37672.1"/>
    </source>
</evidence>
<dbReference type="GO" id="GO:0031176">
    <property type="term" value="F:endo-1,4-beta-xylanase activity"/>
    <property type="evidence" value="ECO:0007669"/>
    <property type="project" value="UniProtKB-EC"/>
</dbReference>
<reference evidence="10" key="1">
    <citation type="submission" date="2016-10" db="EMBL/GenBank/DDBJ databases">
        <authorList>
            <person name="Varghese N."/>
            <person name="Submissions S."/>
        </authorList>
    </citation>
    <scope>NUCLEOTIDE SEQUENCE [LARGE SCALE GENOMIC DNA]</scope>
    <source>
        <strain evidence="10">Gh-48</strain>
    </source>
</reference>
<name>A0A1H8P721_9SPHI</name>
<dbReference type="Pfam" id="PF00331">
    <property type="entry name" value="Glyco_hydro_10"/>
    <property type="match status" value="1"/>
</dbReference>
<dbReference type="OrthoDB" id="1032269at2"/>
<keyword evidence="2 6" id="KW-0119">Carbohydrate metabolism</keyword>
<comment type="catalytic activity">
    <reaction evidence="6">
        <text>Endohydrolysis of (1-&gt;4)-beta-D-xylosidic linkages in xylans.</text>
        <dbReference type="EC" id="3.2.1.8"/>
    </reaction>
</comment>
<dbReference type="PANTHER" id="PTHR31490">
    <property type="entry name" value="GLYCOSYL HYDROLASE"/>
    <property type="match status" value="1"/>
</dbReference>
<dbReference type="Gene3D" id="3.40.50.1110">
    <property type="entry name" value="SGNH hydrolase"/>
    <property type="match status" value="1"/>
</dbReference>
<dbReference type="SUPFAM" id="SSF51445">
    <property type="entry name" value="(Trans)glycosidases"/>
    <property type="match status" value="1"/>
</dbReference>
<dbReference type="InterPro" id="IPR044846">
    <property type="entry name" value="GH10"/>
</dbReference>
<dbReference type="InterPro" id="IPR036514">
    <property type="entry name" value="SGNH_hydro_sf"/>
</dbReference>
<evidence type="ECO:0000256" key="4">
    <source>
        <dbReference type="ARBA" id="ARBA00023326"/>
    </source>
</evidence>
<evidence type="ECO:0000256" key="7">
    <source>
        <dbReference type="SAM" id="SignalP"/>
    </source>
</evidence>
<evidence type="ECO:0000256" key="6">
    <source>
        <dbReference type="RuleBase" id="RU361174"/>
    </source>
</evidence>
<feature type="signal peptide" evidence="7">
    <location>
        <begin position="1"/>
        <end position="20"/>
    </location>
</feature>
<feature type="active site" description="Nucleophile" evidence="5">
    <location>
        <position position="523"/>
    </location>
</feature>
<dbReference type="InterPro" id="IPR001000">
    <property type="entry name" value="GH10_dom"/>
</dbReference>
<feature type="chain" id="PRO_5011749246" description="Beta-xylanase" evidence="7">
    <location>
        <begin position="21"/>
        <end position="637"/>
    </location>
</feature>
<dbReference type="AlphaFoldDB" id="A0A1H8P721"/>
<gene>
    <name evidence="9" type="ORF">SAMN05192574_107258</name>
</gene>
<dbReference type="InterPro" id="IPR005181">
    <property type="entry name" value="SASA"/>
</dbReference>
<accession>A0A1H8P721</accession>
<keyword evidence="1 6" id="KW-0378">Hydrolase</keyword>
<evidence type="ECO:0000313" key="10">
    <source>
        <dbReference type="Proteomes" id="UP000198942"/>
    </source>
</evidence>
<evidence type="ECO:0000256" key="2">
    <source>
        <dbReference type="ARBA" id="ARBA00023277"/>
    </source>
</evidence>
<evidence type="ECO:0000256" key="5">
    <source>
        <dbReference type="PROSITE-ProRule" id="PRU10061"/>
    </source>
</evidence>
<dbReference type="PANTHER" id="PTHR31490:SF90">
    <property type="entry name" value="ENDO-1,4-BETA-XYLANASE A"/>
    <property type="match status" value="1"/>
</dbReference>